<reference evidence="3" key="1">
    <citation type="submission" date="2016-05" db="EMBL/GenBank/DDBJ databases">
        <authorList>
            <person name="Baek K."/>
            <person name="Yang S.-J."/>
        </authorList>
    </citation>
    <scope>NUCLEOTIDE SEQUENCE [LARGE SCALE GENOMIC DNA]</scope>
    <source>
        <strain evidence="3">ST58-10</strain>
    </source>
</reference>
<comment type="similarity">
    <text evidence="1">Belongs to the GatC family.</text>
</comment>
<dbReference type="GO" id="GO:0070681">
    <property type="term" value="P:glutaminyl-tRNAGln biosynthesis via transamidation"/>
    <property type="evidence" value="ECO:0007669"/>
    <property type="project" value="TreeGrafter"/>
</dbReference>
<dbReference type="EMBL" id="CP015839">
    <property type="protein sequence ID" value="ANG62036.1"/>
    <property type="molecule type" value="Genomic_DNA"/>
</dbReference>
<comment type="catalytic activity">
    <reaction evidence="1">
        <text>L-aspartyl-tRNA(Asn) + L-glutamine + ATP + H2O = L-asparaginyl-tRNA(Asn) + L-glutamate + ADP + phosphate + 2 H(+)</text>
        <dbReference type="Rhea" id="RHEA:14513"/>
        <dbReference type="Rhea" id="RHEA-COMP:9674"/>
        <dbReference type="Rhea" id="RHEA-COMP:9677"/>
        <dbReference type="ChEBI" id="CHEBI:15377"/>
        <dbReference type="ChEBI" id="CHEBI:15378"/>
        <dbReference type="ChEBI" id="CHEBI:29985"/>
        <dbReference type="ChEBI" id="CHEBI:30616"/>
        <dbReference type="ChEBI" id="CHEBI:43474"/>
        <dbReference type="ChEBI" id="CHEBI:58359"/>
        <dbReference type="ChEBI" id="CHEBI:78515"/>
        <dbReference type="ChEBI" id="CHEBI:78516"/>
        <dbReference type="ChEBI" id="CHEBI:456216"/>
    </reaction>
</comment>
<dbReference type="EC" id="6.3.5.-" evidence="1"/>
<sequence length="95" mass="10603">MALERSDVEKIAHLARLQIREEEVPGYTQTLSDILALVDQLQATDTTDVEPMAHPLDAVQRLRADVVSETNQREQLQSVAPAVENGLFLVPRVIE</sequence>
<dbReference type="GO" id="GO:0006450">
    <property type="term" value="P:regulation of translational fidelity"/>
    <property type="evidence" value="ECO:0007669"/>
    <property type="project" value="InterPro"/>
</dbReference>
<organism evidence="2 3">
    <name type="scientific">Marinobacterium aestuarii</name>
    <dbReference type="NCBI Taxonomy" id="1821621"/>
    <lineage>
        <taxon>Bacteria</taxon>
        <taxon>Pseudomonadati</taxon>
        <taxon>Pseudomonadota</taxon>
        <taxon>Gammaproteobacteria</taxon>
        <taxon>Oceanospirillales</taxon>
        <taxon>Oceanospirillaceae</taxon>
        <taxon>Marinobacterium</taxon>
    </lineage>
</organism>
<protein>
    <recommendedName>
        <fullName evidence="1">Aspartyl/glutamyl-tRNA(Asn/Gln) amidotransferase subunit C</fullName>
        <shortName evidence="1">Asp/Glu-ADT subunit C</shortName>
        <ecNumber evidence="1">6.3.5.-</ecNumber>
    </recommendedName>
</protein>
<evidence type="ECO:0000313" key="2">
    <source>
        <dbReference type="EMBL" id="ANG62036.1"/>
    </source>
</evidence>
<dbReference type="SUPFAM" id="SSF141000">
    <property type="entry name" value="Glu-tRNAGln amidotransferase C subunit"/>
    <property type="match status" value="1"/>
</dbReference>
<comment type="function">
    <text evidence="1">Allows the formation of correctly charged Asn-tRNA(Asn) or Gln-tRNA(Gln) through the transamidation of misacylated Asp-tRNA(Asn) or Glu-tRNA(Gln) in organisms which lack either or both of asparaginyl-tRNA or glutaminyl-tRNA synthetases. The reaction takes place in the presence of glutamine and ATP through an activated phospho-Asp-tRNA(Asn) or phospho-Glu-tRNA(Gln).</text>
</comment>
<comment type="catalytic activity">
    <reaction evidence="1">
        <text>L-glutamyl-tRNA(Gln) + L-glutamine + ATP + H2O = L-glutaminyl-tRNA(Gln) + L-glutamate + ADP + phosphate + H(+)</text>
        <dbReference type="Rhea" id="RHEA:17521"/>
        <dbReference type="Rhea" id="RHEA-COMP:9681"/>
        <dbReference type="Rhea" id="RHEA-COMP:9684"/>
        <dbReference type="ChEBI" id="CHEBI:15377"/>
        <dbReference type="ChEBI" id="CHEBI:15378"/>
        <dbReference type="ChEBI" id="CHEBI:29985"/>
        <dbReference type="ChEBI" id="CHEBI:30616"/>
        <dbReference type="ChEBI" id="CHEBI:43474"/>
        <dbReference type="ChEBI" id="CHEBI:58359"/>
        <dbReference type="ChEBI" id="CHEBI:78520"/>
        <dbReference type="ChEBI" id="CHEBI:78521"/>
        <dbReference type="ChEBI" id="CHEBI:456216"/>
    </reaction>
</comment>
<dbReference type="GO" id="GO:0050566">
    <property type="term" value="F:asparaginyl-tRNA synthase (glutamine-hydrolyzing) activity"/>
    <property type="evidence" value="ECO:0007669"/>
    <property type="project" value="RHEA"/>
</dbReference>
<keyword evidence="2" id="KW-0808">Transferase</keyword>
<dbReference type="KEGG" id="mars:A8C75_05715"/>
<keyword evidence="3" id="KW-1185">Reference proteome</keyword>
<dbReference type="HAMAP" id="MF_00122">
    <property type="entry name" value="GatC"/>
    <property type="match status" value="1"/>
</dbReference>
<dbReference type="GO" id="GO:0006412">
    <property type="term" value="P:translation"/>
    <property type="evidence" value="ECO:0007669"/>
    <property type="project" value="UniProtKB-UniRule"/>
</dbReference>
<dbReference type="RefSeq" id="WP_067379324.1">
    <property type="nucleotide sequence ID" value="NZ_CP015839.1"/>
</dbReference>
<accession>A0A1A9EVU7</accession>
<dbReference type="GO" id="GO:0050567">
    <property type="term" value="F:glutaminyl-tRNA synthase (glutamine-hydrolyzing) activity"/>
    <property type="evidence" value="ECO:0007669"/>
    <property type="project" value="UniProtKB-UniRule"/>
</dbReference>
<dbReference type="GO" id="GO:0016740">
    <property type="term" value="F:transferase activity"/>
    <property type="evidence" value="ECO:0007669"/>
    <property type="project" value="UniProtKB-KW"/>
</dbReference>
<comment type="subunit">
    <text evidence="1">Heterotrimer of A, B and C subunits.</text>
</comment>
<reference evidence="2 3" key="2">
    <citation type="journal article" date="2018" name="Int. J. Syst. Evol. Microbiol.">
        <title>Marinobacterium aestuarii sp. nov., a benzene-degrading marine bacterium isolated from estuary sediment.</title>
        <authorList>
            <person name="Bae S.S."/>
            <person name="Jung J."/>
            <person name="Chung D."/>
            <person name="Baek K."/>
        </authorList>
    </citation>
    <scope>NUCLEOTIDE SEQUENCE [LARGE SCALE GENOMIC DNA]</scope>
    <source>
        <strain evidence="2 3">ST58-10</strain>
    </source>
</reference>
<dbReference type="PANTHER" id="PTHR15004">
    <property type="entry name" value="GLUTAMYL-TRNA(GLN) AMIDOTRANSFERASE SUBUNIT C, MITOCHONDRIAL"/>
    <property type="match status" value="1"/>
</dbReference>
<keyword evidence="1" id="KW-0547">Nucleotide-binding</keyword>
<dbReference type="NCBIfam" id="TIGR00135">
    <property type="entry name" value="gatC"/>
    <property type="match status" value="1"/>
</dbReference>
<dbReference type="STRING" id="1821621.A8C75_05715"/>
<gene>
    <name evidence="1" type="primary">gatC</name>
    <name evidence="2" type="ORF">A8C75_05715</name>
</gene>
<evidence type="ECO:0000313" key="3">
    <source>
        <dbReference type="Proteomes" id="UP000078070"/>
    </source>
</evidence>
<dbReference type="PANTHER" id="PTHR15004:SF0">
    <property type="entry name" value="GLUTAMYL-TRNA(GLN) AMIDOTRANSFERASE SUBUNIT C, MITOCHONDRIAL"/>
    <property type="match status" value="1"/>
</dbReference>
<dbReference type="Pfam" id="PF02686">
    <property type="entry name" value="GatC"/>
    <property type="match status" value="1"/>
</dbReference>
<keyword evidence="1" id="KW-0436">Ligase</keyword>
<dbReference type="OrthoDB" id="9794326at2"/>
<dbReference type="Gene3D" id="1.10.20.60">
    <property type="entry name" value="Glu-tRNAGln amidotransferase C subunit, N-terminal domain"/>
    <property type="match status" value="1"/>
</dbReference>
<dbReference type="Proteomes" id="UP000078070">
    <property type="component" value="Chromosome"/>
</dbReference>
<evidence type="ECO:0000256" key="1">
    <source>
        <dbReference type="HAMAP-Rule" id="MF_00122"/>
    </source>
</evidence>
<dbReference type="InterPro" id="IPR003837">
    <property type="entry name" value="GatC"/>
</dbReference>
<dbReference type="InterPro" id="IPR036113">
    <property type="entry name" value="Asp/Glu-ADT_sf_sub_c"/>
</dbReference>
<keyword evidence="1" id="KW-0067">ATP-binding</keyword>
<keyword evidence="1" id="KW-0648">Protein biosynthesis</keyword>
<dbReference type="AlphaFoldDB" id="A0A1A9EVU7"/>
<name>A0A1A9EVU7_9GAMM</name>
<dbReference type="GO" id="GO:0005524">
    <property type="term" value="F:ATP binding"/>
    <property type="evidence" value="ECO:0007669"/>
    <property type="project" value="UniProtKB-KW"/>
</dbReference>
<proteinExistence type="inferred from homology"/>